<dbReference type="Gene3D" id="1.10.10.440">
    <property type="entry name" value="FF domain"/>
    <property type="match status" value="3"/>
</dbReference>
<evidence type="ECO:0000259" key="3">
    <source>
        <dbReference type="PROSITE" id="PS50020"/>
    </source>
</evidence>
<evidence type="ECO:0000313" key="5">
    <source>
        <dbReference type="EMBL" id="PVV00061.1"/>
    </source>
</evidence>
<keyword evidence="1" id="KW-0677">Repeat</keyword>
<dbReference type="InterPro" id="IPR036020">
    <property type="entry name" value="WW_dom_sf"/>
</dbReference>
<proteinExistence type="predicted"/>
<dbReference type="STRING" id="133381.A0A2T9Z639"/>
<feature type="compositionally biased region" description="Basic and acidic residues" evidence="2">
    <location>
        <begin position="496"/>
        <end position="522"/>
    </location>
</feature>
<dbReference type="InterPro" id="IPR001202">
    <property type="entry name" value="WW_dom"/>
</dbReference>
<dbReference type="CDD" id="cd00201">
    <property type="entry name" value="WW"/>
    <property type="match status" value="1"/>
</dbReference>
<dbReference type="SMART" id="SM00456">
    <property type="entry name" value="WW"/>
    <property type="match status" value="2"/>
</dbReference>
<feature type="domain" description="WW" evidence="3">
    <location>
        <begin position="100"/>
        <end position="129"/>
    </location>
</feature>
<feature type="compositionally biased region" description="Low complexity" evidence="2">
    <location>
        <begin position="472"/>
        <end position="481"/>
    </location>
</feature>
<accession>A0A2T9Z639</accession>
<dbReference type="Proteomes" id="UP000245609">
    <property type="component" value="Unassembled WGS sequence"/>
</dbReference>
<keyword evidence="6" id="KW-1185">Reference proteome</keyword>
<dbReference type="GO" id="GO:0005634">
    <property type="term" value="C:nucleus"/>
    <property type="evidence" value="ECO:0007669"/>
    <property type="project" value="TreeGrafter"/>
</dbReference>
<protein>
    <recommendedName>
        <fullName evidence="7">WW domain-containing protein</fullName>
    </recommendedName>
</protein>
<dbReference type="InterPro" id="IPR002713">
    <property type="entry name" value="FF_domain"/>
</dbReference>
<dbReference type="GO" id="GO:0003712">
    <property type="term" value="F:transcription coregulator activity"/>
    <property type="evidence" value="ECO:0007669"/>
    <property type="project" value="TreeGrafter"/>
</dbReference>
<dbReference type="AlphaFoldDB" id="A0A2T9Z639"/>
<evidence type="ECO:0000256" key="2">
    <source>
        <dbReference type="SAM" id="MobiDB-lite"/>
    </source>
</evidence>
<feature type="domain" description="WW" evidence="3">
    <location>
        <begin position="20"/>
        <end position="53"/>
    </location>
</feature>
<comment type="caution">
    <text evidence="5">The sequence shown here is derived from an EMBL/GenBank/DDBJ whole genome shotgun (WGS) entry which is preliminary data.</text>
</comment>
<name>A0A2T9Z639_9FUNG</name>
<gene>
    <name evidence="5" type="ORF">BB560_005408</name>
</gene>
<sequence>MENIINFHESTSRSVSLQNQIPPIEWAEFSTPQGFKYYYNRIKNFSTWFPPQAMILPLPDQNPVDLLAAWKENYVAEIKKKLLKTAKTDRPIKMSDVTGSDWQIIKTSQGRIYYYSTSENKSTWDRPQELESLFQDQFNSALSLINEDQQETPIEGTEMGEDDVSWMLEQVQQENDSADSDNDGISLEQENVPDIDETINQSPAQISEEQKKSSFLEMLLEKPINPFGSWENEIASLADDPRYIAIESPQDKKLLFNQACKQLIAQRKQKTTNMPPSSNSKLTLFEKLVYEFNTDPPMSWNEFYKKYRKDARFLSVPTLPQRKSLYSKFLEDYKKKQKEIQETIKSDFFKMLSEYKELSSTSKLSDFSVKLKYDIRFIAAGSDENKSRLFNEYLEQHCDAKSRSKPSSKTPDYSKKSDHRHTNRKNSDSPKSPRTRSRSVSRSKPDHYRSRHPRSSRRDSRRSRSRSRSLSRSRSNSYSRSPDSRNKHYRSKHSHRDSDEYESSRRSYKSSDRRSRDLDSRKSSRRSYYSRSRSRSRSRSPLRSNRSHDKFGNERKNQTANSKEQQALNKLYRQRQKETYKAKSEVERARFEVLRKNSRLTVQNILVDVVLFRELSIDAIFELLKKDRRLPPQVFCGKNENYINIDEFILDENEIIQLITQHKESLLEKRNLRFTRWLEKNFRVDYEDSLYIDKYINSISINSSWSDILRIFINEPETLKNIIGKNIPPSTFSSYIQLSENSASFKGDVDTDADSETSDDQVAIEINSLLRRFFSNWKKGKLDKLKANLTEAIYTNGFIEFLLRKTVVDYQRNTSSAEDKSMRVNALSEGSSTALDKEENIFEKVPEAVISQVFQVLEDDARYKTLEFLKGEREEIVNETVLSFMKKMKTRDLAFDVIKTRSLDK</sequence>
<feature type="region of interest" description="Disordered" evidence="2">
    <location>
        <begin position="398"/>
        <end position="566"/>
    </location>
</feature>
<feature type="domain" description="FF" evidence="4">
    <location>
        <begin position="341"/>
        <end position="396"/>
    </location>
</feature>
<dbReference type="InterPro" id="IPR036517">
    <property type="entry name" value="FF_domain_sf"/>
</dbReference>
<dbReference type="SUPFAM" id="SSF81698">
    <property type="entry name" value="FF domain"/>
    <property type="match status" value="3"/>
</dbReference>
<feature type="compositionally biased region" description="Basic and acidic residues" evidence="2">
    <location>
        <begin position="546"/>
        <end position="557"/>
    </location>
</feature>
<dbReference type="SMART" id="SM00441">
    <property type="entry name" value="FF"/>
    <property type="match status" value="3"/>
</dbReference>
<dbReference type="PROSITE" id="PS01159">
    <property type="entry name" value="WW_DOMAIN_1"/>
    <property type="match status" value="2"/>
</dbReference>
<evidence type="ECO:0000313" key="6">
    <source>
        <dbReference type="Proteomes" id="UP000245609"/>
    </source>
</evidence>
<feature type="compositionally biased region" description="Basic residues" evidence="2">
    <location>
        <begin position="449"/>
        <end position="471"/>
    </location>
</feature>
<feature type="domain" description="FF" evidence="4">
    <location>
        <begin position="206"/>
        <end position="262"/>
    </location>
</feature>
<dbReference type="OrthoDB" id="410044at2759"/>
<evidence type="ECO:0000256" key="1">
    <source>
        <dbReference type="ARBA" id="ARBA00022737"/>
    </source>
</evidence>
<organism evidence="5 6">
    <name type="scientific">Smittium megazygosporum</name>
    <dbReference type="NCBI Taxonomy" id="133381"/>
    <lineage>
        <taxon>Eukaryota</taxon>
        <taxon>Fungi</taxon>
        <taxon>Fungi incertae sedis</taxon>
        <taxon>Zoopagomycota</taxon>
        <taxon>Kickxellomycotina</taxon>
        <taxon>Harpellomycetes</taxon>
        <taxon>Harpellales</taxon>
        <taxon>Legeriomycetaceae</taxon>
        <taxon>Smittium</taxon>
    </lineage>
</organism>
<dbReference type="EMBL" id="MBFS01002183">
    <property type="protein sequence ID" value="PVV00061.1"/>
    <property type="molecule type" value="Genomic_DNA"/>
</dbReference>
<dbReference type="Pfam" id="PF01846">
    <property type="entry name" value="FF"/>
    <property type="match status" value="2"/>
</dbReference>
<dbReference type="GO" id="GO:0070063">
    <property type="term" value="F:RNA polymerase binding"/>
    <property type="evidence" value="ECO:0007669"/>
    <property type="project" value="InterPro"/>
</dbReference>
<evidence type="ECO:0008006" key="7">
    <source>
        <dbReference type="Google" id="ProtNLM"/>
    </source>
</evidence>
<dbReference type="SUPFAM" id="SSF51045">
    <property type="entry name" value="WW domain"/>
    <property type="match status" value="2"/>
</dbReference>
<dbReference type="InterPro" id="IPR045148">
    <property type="entry name" value="TCRG1-like"/>
</dbReference>
<dbReference type="PROSITE" id="PS51676">
    <property type="entry name" value="FF"/>
    <property type="match status" value="2"/>
</dbReference>
<reference evidence="5 6" key="1">
    <citation type="journal article" date="2018" name="MBio">
        <title>Comparative Genomics Reveals the Core Gene Toolbox for the Fungus-Insect Symbiosis.</title>
        <authorList>
            <person name="Wang Y."/>
            <person name="Stata M."/>
            <person name="Wang W."/>
            <person name="Stajich J.E."/>
            <person name="White M.M."/>
            <person name="Moncalvo J.M."/>
        </authorList>
    </citation>
    <scope>NUCLEOTIDE SEQUENCE [LARGE SCALE GENOMIC DNA]</scope>
    <source>
        <strain evidence="5 6">SC-DP-2</strain>
    </source>
</reference>
<evidence type="ECO:0000259" key="4">
    <source>
        <dbReference type="PROSITE" id="PS51676"/>
    </source>
</evidence>
<dbReference type="PROSITE" id="PS50020">
    <property type="entry name" value="WW_DOMAIN_2"/>
    <property type="match status" value="2"/>
</dbReference>
<dbReference type="Gene3D" id="2.20.70.10">
    <property type="match status" value="2"/>
</dbReference>
<dbReference type="PANTHER" id="PTHR15377:SF3">
    <property type="entry name" value="WW DOMAIN-CONTAINING PROTEIN"/>
    <property type="match status" value="1"/>
</dbReference>
<dbReference type="PANTHER" id="PTHR15377">
    <property type="entry name" value="TRANSCRIPTION ELONGATION REGULATOR 1"/>
    <property type="match status" value="1"/>
</dbReference>